<feature type="domain" description="Translocation and assembly module TamB C-terminal" evidence="6">
    <location>
        <begin position="1047"/>
        <end position="1463"/>
    </location>
</feature>
<evidence type="ECO:0000256" key="1">
    <source>
        <dbReference type="ARBA" id="ARBA00004167"/>
    </source>
</evidence>
<evidence type="ECO:0000313" key="7">
    <source>
        <dbReference type="EMBL" id="GAA4428150.1"/>
    </source>
</evidence>
<sequence length="1516" mass="169331">MEKEQATNYFKVIGKAVLKIALGLFLFLLLVFAVVFVAIRFPGVQTKVAQQVAAYLSDKVGHEVTIGRVDIEFFSNVVLEQVKVLDYRDNELISIGRAEAEIDAFSIFDPNTLSIDRLQLVRPHANLAIYEGADTLNLSRFLQAIGDLFVKDTTKPARAPFNFELNELVIQEGRFTYDDFNKARTDYGMDYAHMTLDEISGSFSELQLEDTLKVHVTDLTATETRSNTQLHNLDTRMTYAPTFWEFDELNLQLNESNLQDYLRFDYNRFGDFSYFIDSVTVTGKLQDSRLYSKDIATFATSIRDYDENLVINNLDLKGKVKNFSATDVDIAYGDNTHIVGSINADGLPNFKETFANLRLKPSSINARDLKQFLPKDAYATAARLGTVSLEGRFLGFYNDFVANGDFKTALGNVQSDINLKIDDNTRASSYKGYVNTNGFNIGKLLNVEDQIRRISMSGQLEGTGFTLQDANLKLNATIKQVQLLDYNYQNIKANGTLRRQVFVGQVAIRDPNLVFSADGEVNLADGKRAFNMLADLERVDLQALKLTSEPIVISGKANLDFEGLRLDTFEGTASFDSALVMFEGKELAIDSLLIRSEVAADNRSLYLTSNLLALQVNGNFDYTTLIKDIENLVEEYKLNFMSDPAATGAYYSRKPNTLNEEYAVSYDLYLKHVNPLFELFLPELRISDFSKVEGSFRHGSTVILSMYADLDTILYSGNKLYGNNLELNTSKLQNNPDVLAAAQFTSQRQVLSTGIETEDFLVEGIWSERTINFSTAARQPAQNNLAVITGDLNFLQNQLQIIFDRSNITLQQDPWAFVPGNTLYISEGGRKLVFENFALTNQNQVIRAEGTVSEEPDSKLVLNVENFELNNLNPLLSMQIAGEVTAEVVAQDVYDRALLAATMQVDSFYLDEVYIGNIVGNTNWNNTSQQAEVDIGIERDNRKVLSVTGNYFPQAQEDQLDLLAVMDQANIKLVEPVLKTLFSDLEGAMEGRIRILGRLDYPVLKGSVMVNNGQFTFNYLNTTYRFSDRIYFGANSISFRNAQLKDIYGNGASVTGGIAHDGFSDMVIDLEARYRNFMVLNTSEAQNELFYGTAFATGTASVLGPVENLDINVDARSEENTRIVLPLDYQTDVARKDFIKFVNHNQTDSTGVAVAVEEQIDLSGINMNFELDVTDDAYFEIIIDRTTGDVIRGSGNGDIRMTIDTRGDFNMFGTFEITQGAYNLNLLEGLITREFDIVPGGTISWNGDPVNGQMNITATYTQMASLETLIQSTSASQRRYPVTAVIDLTGALLSPQVKLGLRLQEQGAASTSQEVESQISLINNDESELNRQVFSLLVLQRLSPTGSLAFDSRVGASAVGGSLGSLLSSQLNNLFSSIDSNLEIDIGLDGIGQQQLASLQLRLSYSFFNGRLRLTNETGFGGVNDDAGGTSSYIGDWTLDYYISQSGELRARLQYSTTPDIYTGRIRKVQSISVLHTKRFDSFRELFISNRRQERQRERELERDRIILDSDPRLEL</sequence>
<dbReference type="InterPro" id="IPR007452">
    <property type="entry name" value="TamB_C"/>
</dbReference>
<proteinExistence type="predicted"/>
<reference evidence="8" key="1">
    <citation type="journal article" date="2019" name="Int. J. Syst. Evol. Microbiol.">
        <title>The Global Catalogue of Microorganisms (GCM) 10K type strain sequencing project: providing services to taxonomists for standard genome sequencing and annotation.</title>
        <authorList>
            <consortium name="The Broad Institute Genomics Platform"/>
            <consortium name="The Broad Institute Genome Sequencing Center for Infectious Disease"/>
            <person name="Wu L."/>
            <person name="Ma J."/>
        </authorList>
    </citation>
    <scope>NUCLEOTIDE SEQUENCE [LARGE SCALE GENOMIC DNA]</scope>
    <source>
        <strain evidence="8">JCM 17926</strain>
    </source>
</reference>
<dbReference type="Proteomes" id="UP001500552">
    <property type="component" value="Unassembled WGS sequence"/>
</dbReference>
<organism evidence="7 8">
    <name type="scientific">Pontibacter saemangeumensis</name>
    <dbReference type="NCBI Taxonomy" id="1084525"/>
    <lineage>
        <taxon>Bacteria</taxon>
        <taxon>Pseudomonadati</taxon>
        <taxon>Bacteroidota</taxon>
        <taxon>Cytophagia</taxon>
        <taxon>Cytophagales</taxon>
        <taxon>Hymenobacteraceae</taxon>
        <taxon>Pontibacter</taxon>
    </lineage>
</organism>
<dbReference type="Pfam" id="PF05359">
    <property type="entry name" value="DUF748"/>
    <property type="match status" value="1"/>
</dbReference>
<feature type="transmembrane region" description="Helical" evidence="5">
    <location>
        <begin position="20"/>
        <end position="41"/>
    </location>
</feature>
<evidence type="ECO:0000256" key="5">
    <source>
        <dbReference type="SAM" id="Phobius"/>
    </source>
</evidence>
<evidence type="ECO:0000256" key="3">
    <source>
        <dbReference type="ARBA" id="ARBA00022989"/>
    </source>
</evidence>
<keyword evidence="3 5" id="KW-1133">Transmembrane helix</keyword>
<evidence type="ECO:0000256" key="2">
    <source>
        <dbReference type="ARBA" id="ARBA00022692"/>
    </source>
</evidence>
<dbReference type="EMBL" id="BAABHC010000004">
    <property type="protein sequence ID" value="GAA4428150.1"/>
    <property type="molecule type" value="Genomic_DNA"/>
</dbReference>
<keyword evidence="2 5" id="KW-0812">Transmembrane</keyword>
<name>A0ABP8LEG1_9BACT</name>
<gene>
    <name evidence="7" type="ORF">GCM10023188_12110</name>
</gene>
<evidence type="ECO:0000313" key="8">
    <source>
        <dbReference type="Proteomes" id="UP001500552"/>
    </source>
</evidence>
<protein>
    <submittedName>
        <fullName evidence="7">Translocation/assembly module TamB domain-containing protein</fullName>
    </submittedName>
</protein>
<dbReference type="Pfam" id="PF04357">
    <property type="entry name" value="TamB"/>
    <property type="match status" value="1"/>
</dbReference>
<dbReference type="InterPro" id="IPR008023">
    <property type="entry name" value="DUF748"/>
</dbReference>
<keyword evidence="8" id="KW-1185">Reference proteome</keyword>
<evidence type="ECO:0000256" key="4">
    <source>
        <dbReference type="ARBA" id="ARBA00023136"/>
    </source>
</evidence>
<comment type="subcellular location">
    <subcellularLocation>
        <location evidence="1">Membrane</location>
        <topology evidence="1">Single-pass membrane protein</topology>
    </subcellularLocation>
</comment>
<keyword evidence="4 5" id="KW-0472">Membrane</keyword>
<accession>A0ABP8LEG1</accession>
<evidence type="ECO:0000259" key="6">
    <source>
        <dbReference type="Pfam" id="PF04357"/>
    </source>
</evidence>
<comment type="caution">
    <text evidence="7">The sequence shown here is derived from an EMBL/GenBank/DDBJ whole genome shotgun (WGS) entry which is preliminary data.</text>
</comment>